<gene>
    <name evidence="1" type="ORF">ACFOMG_02305</name>
</gene>
<organism evidence="1 2">
    <name type="scientific">Bacterioplanoides pacificum</name>
    <dbReference type="NCBI Taxonomy" id="1171596"/>
    <lineage>
        <taxon>Bacteria</taxon>
        <taxon>Pseudomonadati</taxon>
        <taxon>Pseudomonadota</taxon>
        <taxon>Gammaproteobacteria</taxon>
        <taxon>Oceanospirillales</taxon>
        <taxon>Oceanospirillaceae</taxon>
        <taxon>Bacterioplanoides</taxon>
    </lineage>
</organism>
<dbReference type="PANTHER" id="PTHR35868">
    <property type="entry name" value="DUF2804 DOMAIN-CONTAINING PROTEIN-RELATED"/>
    <property type="match status" value="1"/>
</dbReference>
<dbReference type="PANTHER" id="PTHR35868:SF4">
    <property type="entry name" value="DUF2804 DOMAIN-CONTAINING PROTEIN"/>
    <property type="match status" value="1"/>
</dbReference>
<keyword evidence="2" id="KW-1185">Reference proteome</keyword>
<comment type="caution">
    <text evidence="1">The sequence shown here is derived from an EMBL/GenBank/DDBJ whole genome shotgun (WGS) entry which is preliminary data.</text>
</comment>
<dbReference type="InterPro" id="IPR021243">
    <property type="entry name" value="DUF2804"/>
</dbReference>
<accession>A0ABV7VN24</accession>
<dbReference type="Proteomes" id="UP001595722">
    <property type="component" value="Unassembled WGS sequence"/>
</dbReference>
<evidence type="ECO:0000313" key="2">
    <source>
        <dbReference type="Proteomes" id="UP001595722"/>
    </source>
</evidence>
<dbReference type="RefSeq" id="WP_376864507.1">
    <property type="nucleotide sequence ID" value="NZ_JBHRYB010000001.1"/>
</dbReference>
<dbReference type="EMBL" id="JBHRYB010000001">
    <property type="protein sequence ID" value="MFC3678945.1"/>
    <property type="molecule type" value="Genomic_DNA"/>
</dbReference>
<reference evidence="2" key="1">
    <citation type="journal article" date="2019" name="Int. J. Syst. Evol. Microbiol.">
        <title>The Global Catalogue of Microorganisms (GCM) 10K type strain sequencing project: providing services to taxonomists for standard genome sequencing and annotation.</title>
        <authorList>
            <consortium name="The Broad Institute Genomics Platform"/>
            <consortium name="The Broad Institute Genome Sequencing Center for Infectious Disease"/>
            <person name="Wu L."/>
            <person name="Ma J."/>
        </authorList>
    </citation>
    <scope>NUCLEOTIDE SEQUENCE [LARGE SCALE GENOMIC DNA]</scope>
    <source>
        <strain evidence="2">KCTC 42424</strain>
    </source>
</reference>
<proteinExistence type="predicted"/>
<dbReference type="Pfam" id="PF10974">
    <property type="entry name" value="DUF2804"/>
    <property type="match status" value="1"/>
</dbReference>
<protein>
    <submittedName>
        <fullName evidence="1">DUF2804 domain-containing protein</fullName>
    </submittedName>
</protein>
<evidence type="ECO:0000313" key="1">
    <source>
        <dbReference type="EMBL" id="MFC3678945.1"/>
    </source>
</evidence>
<name>A0ABV7VN24_9GAMM</name>
<sequence length="340" mass="38271">MAAKQQLINANGQPTYGVFAEGVEQINFMDFDLRSPMDRKLSGLAKRFKFNQFQFIGLISPELIVGIAIVDLKVASNAFVYLYQPGSQKFEEFSFIQPLAMNTAIDPSPNDGEAYFRKGKNRLSIKATSRPGVRKVQVSLAAGVEIDATIDESTSYNPLSVCSRAGYQGWVFTQKSNALVCNGSVRWGNQQFDLESINALASVDWSCGYMRRETFWNWGSLSCQLADGRRLGFNLAAGVNETGTSENALWLDGKMIKIDMVDFQFDRYQPQHAWAMRSNDGIIQLHFEPKGQRKEKMNAVIAASNFTQHFGQYYGEIHLPDEVITLDGEWGFSEDHYAKW</sequence>